<dbReference type="InterPro" id="IPR037066">
    <property type="entry name" value="Plug_dom_sf"/>
</dbReference>
<dbReference type="PANTHER" id="PTHR30069">
    <property type="entry name" value="TONB-DEPENDENT OUTER MEMBRANE RECEPTOR"/>
    <property type="match status" value="1"/>
</dbReference>
<dbReference type="GO" id="GO:0015344">
    <property type="term" value="F:siderophore uptake transmembrane transporter activity"/>
    <property type="evidence" value="ECO:0007669"/>
    <property type="project" value="TreeGrafter"/>
</dbReference>
<dbReference type="Pfam" id="PF07715">
    <property type="entry name" value="Plug"/>
    <property type="match status" value="1"/>
</dbReference>
<evidence type="ECO:0000256" key="9">
    <source>
        <dbReference type="ARBA" id="ARBA00023237"/>
    </source>
</evidence>
<dbReference type="SUPFAM" id="SSF56935">
    <property type="entry name" value="Porins"/>
    <property type="match status" value="1"/>
</dbReference>
<keyword evidence="3 10" id="KW-1134">Transmembrane beta strand</keyword>
<feature type="domain" description="TonB-dependent receptor-like beta-barrel" evidence="13">
    <location>
        <begin position="265"/>
        <end position="646"/>
    </location>
</feature>
<name>A0A6J4IU58_9SPHI</name>
<sequence length="689" mass="76915">MKINHAVRLVALLAFGIGSRSITLAQNGDSTDADHSLQELIHLKAQTDASGLQQILNENVAASSRKALSSRETPGIVTVITEEEIRYSGARDIVDLLRLVPGVDFATDLGFIAGIGMRGNWASEGKVLVLMDGQEYNEILYQSVPYGNKFPLDQIARVEIIRGPGSAVYGGTAEFGVINIITKGGAGQQTASASGTYSTLPGSYGRRNLSAGFSKAIGTKAHADVSFFKGQHIASDQTFYDYYPEDSTETEVPLPMDAARHSSTDATNFNAGLRYGNTHVRAIYDRFHVEHPWNITDYSHLFLSLKHNLRFGRKLTITPLLSYTNQTPWETTDAADTESGSFFRINARRSKVSVTALYDISRKVNLTFGQEYFRDFAQNQRGEDYFGEGQNQVQYHTASVFAQGLVKHRVANLTLGFRYDKHSAFGSAFVPRFALTKRIDNFHFKALYSHSYRAPGIENITLNEAIRPERSRVSELELGYQFTPDMLLSVNAFDVQTKDVIIYFSDIPNDSTYIEEYRNYDLTGSRGLEAVYQLRKERWHLNLGYSFYRALSNATADAYRVPGKQHVFLAFPAHKFTLLGSVALTRDLRINPSVLYFSERYGFTELDGDGNPVLTRLAPQTLANLYVSYDNLLVKGLDLGVGAYNLFNSRQPMPRAYQGEIDPTPGRSRELLLKLTYHLSFQSSSSATK</sequence>
<keyword evidence="2 10" id="KW-0813">Transport</keyword>
<keyword evidence="7 10" id="KW-0472">Membrane</keyword>
<dbReference type="GO" id="GO:0044718">
    <property type="term" value="P:siderophore transmembrane transport"/>
    <property type="evidence" value="ECO:0007669"/>
    <property type="project" value="TreeGrafter"/>
</dbReference>
<evidence type="ECO:0000259" key="13">
    <source>
        <dbReference type="Pfam" id="PF00593"/>
    </source>
</evidence>
<proteinExistence type="inferred from homology"/>
<dbReference type="InterPro" id="IPR012910">
    <property type="entry name" value="Plug_dom"/>
</dbReference>
<dbReference type="InterPro" id="IPR039426">
    <property type="entry name" value="TonB-dep_rcpt-like"/>
</dbReference>
<keyword evidence="9 10" id="KW-0998">Cell outer membrane</keyword>
<evidence type="ECO:0000256" key="5">
    <source>
        <dbReference type="ARBA" id="ARBA00022729"/>
    </source>
</evidence>
<evidence type="ECO:0000256" key="6">
    <source>
        <dbReference type="ARBA" id="ARBA00023077"/>
    </source>
</evidence>
<dbReference type="Pfam" id="PF00593">
    <property type="entry name" value="TonB_dep_Rec_b-barrel"/>
    <property type="match status" value="1"/>
</dbReference>
<dbReference type="GO" id="GO:0009279">
    <property type="term" value="C:cell outer membrane"/>
    <property type="evidence" value="ECO:0007669"/>
    <property type="project" value="UniProtKB-SubCell"/>
</dbReference>
<comment type="subcellular location">
    <subcellularLocation>
        <location evidence="1 10">Cell outer membrane</location>
        <topology evidence="1 10">Multi-pass membrane protein</topology>
    </subcellularLocation>
</comment>
<comment type="similarity">
    <text evidence="10 11">Belongs to the TonB-dependent receptor family.</text>
</comment>
<evidence type="ECO:0000256" key="10">
    <source>
        <dbReference type="PROSITE-ProRule" id="PRU01360"/>
    </source>
</evidence>
<dbReference type="Gene3D" id="2.40.170.20">
    <property type="entry name" value="TonB-dependent receptor, beta-barrel domain"/>
    <property type="match status" value="1"/>
</dbReference>
<evidence type="ECO:0000256" key="4">
    <source>
        <dbReference type="ARBA" id="ARBA00022692"/>
    </source>
</evidence>
<organism evidence="15">
    <name type="scientific">uncultured Cytophagales bacterium</name>
    <dbReference type="NCBI Taxonomy" id="158755"/>
    <lineage>
        <taxon>Bacteria</taxon>
        <taxon>Pseudomonadati</taxon>
        <taxon>Bacteroidota</taxon>
        <taxon>Sphingobacteriia</taxon>
        <taxon>Sphingobacteriales</taxon>
        <taxon>environmental samples</taxon>
    </lineage>
</organism>
<dbReference type="InterPro" id="IPR036942">
    <property type="entry name" value="Beta-barrel_TonB_sf"/>
</dbReference>
<evidence type="ECO:0000256" key="2">
    <source>
        <dbReference type="ARBA" id="ARBA00022448"/>
    </source>
</evidence>
<evidence type="ECO:0000259" key="14">
    <source>
        <dbReference type="Pfam" id="PF07715"/>
    </source>
</evidence>
<keyword evidence="5 12" id="KW-0732">Signal</keyword>
<keyword evidence="6 11" id="KW-0798">TonB box</keyword>
<accession>A0A6J4IU58</accession>
<evidence type="ECO:0000256" key="12">
    <source>
        <dbReference type="SAM" id="SignalP"/>
    </source>
</evidence>
<feature type="domain" description="TonB-dependent receptor plug" evidence="14">
    <location>
        <begin position="71"/>
        <end position="177"/>
    </location>
</feature>
<reference evidence="15" key="1">
    <citation type="submission" date="2020-02" db="EMBL/GenBank/DDBJ databases">
        <authorList>
            <person name="Meier V. D."/>
        </authorList>
    </citation>
    <scope>NUCLEOTIDE SEQUENCE</scope>
    <source>
        <strain evidence="15">AVDCRST_MAG56</strain>
    </source>
</reference>
<gene>
    <name evidence="15" type="ORF">AVDCRST_MAG56-2495</name>
</gene>
<evidence type="ECO:0000256" key="11">
    <source>
        <dbReference type="RuleBase" id="RU003357"/>
    </source>
</evidence>
<keyword evidence="4 10" id="KW-0812">Transmembrane</keyword>
<feature type="chain" id="PRO_5026935368" evidence="12">
    <location>
        <begin position="26"/>
        <end position="689"/>
    </location>
</feature>
<dbReference type="AlphaFoldDB" id="A0A6J4IU58"/>
<dbReference type="EMBL" id="CADCTQ010000219">
    <property type="protein sequence ID" value="CAA9260343.1"/>
    <property type="molecule type" value="Genomic_DNA"/>
</dbReference>
<dbReference type="Gene3D" id="2.170.130.10">
    <property type="entry name" value="TonB-dependent receptor, plug domain"/>
    <property type="match status" value="1"/>
</dbReference>
<protein>
    <submittedName>
        <fullName evidence="15">Uncharacterized protein</fullName>
    </submittedName>
</protein>
<evidence type="ECO:0000256" key="3">
    <source>
        <dbReference type="ARBA" id="ARBA00022452"/>
    </source>
</evidence>
<dbReference type="PROSITE" id="PS52016">
    <property type="entry name" value="TONB_DEPENDENT_REC_3"/>
    <property type="match status" value="1"/>
</dbReference>
<evidence type="ECO:0000256" key="7">
    <source>
        <dbReference type="ARBA" id="ARBA00023136"/>
    </source>
</evidence>
<evidence type="ECO:0000256" key="1">
    <source>
        <dbReference type="ARBA" id="ARBA00004571"/>
    </source>
</evidence>
<dbReference type="PANTHER" id="PTHR30069:SF29">
    <property type="entry name" value="HEMOGLOBIN AND HEMOGLOBIN-HAPTOGLOBIN-BINDING PROTEIN 1-RELATED"/>
    <property type="match status" value="1"/>
</dbReference>
<feature type="signal peptide" evidence="12">
    <location>
        <begin position="1"/>
        <end position="25"/>
    </location>
</feature>
<evidence type="ECO:0000313" key="15">
    <source>
        <dbReference type="EMBL" id="CAA9260343.1"/>
    </source>
</evidence>
<keyword evidence="8" id="KW-0675">Receptor</keyword>
<dbReference type="InterPro" id="IPR000531">
    <property type="entry name" value="Beta-barrel_TonB"/>
</dbReference>
<evidence type="ECO:0000256" key="8">
    <source>
        <dbReference type="ARBA" id="ARBA00023170"/>
    </source>
</evidence>